<keyword evidence="1" id="KW-0732">Signal</keyword>
<sequence>MLIFLAILPLPFLHLYGRVDALTCYGGNGAINFLTVHTCRESFKSCTKMISFKYPDRIFRACHPIEGCKYSLSEKTEQNYFVGNMICANVTEWPSVEPSEIKLQICCCNKDACNL</sequence>
<gene>
    <name evidence="2" type="ORF">DdX_12526</name>
</gene>
<name>A0AAD4R097_9BILA</name>
<evidence type="ECO:0000256" key="1">
    <source>
        <dbReference type="SAM" id="SignalP"/>
    </source>
</evidence>
<dbReference type="AlphaFoldDB" id="A0AAD4R097"/>
<proteinExistence type="predicted"/>
<reference evidence="2" key="1">
    <citation type="submission" date="2022-01" db="EMBL/GenBank/DDBJ databases">
        <title>Genome Sequence Resource for Two Populations of Ditylenchus destructor, the Migratory Endoparasitic Phytonematode.</title>
        <authorList>
            <person name="Zhang H."/>
            <person name="Lin R."/>
            <person name="Xie B."/>
        </authorList>
    </citation>
    <scope>NUCLEOTIDE SEQUENCE</scope>
    <source>
        <strain evidence="2">BazhouSP</strain>
    </source>
</reference>
<keyword evidence="3" id="KW-1185">Reference proteome</keyword>
<accession>A0AAD4R097</accession>
<evidence type="ECO:0000313" key="2">
    <source>
        <dbReference type="EMBL" id="KAI1707152.1"/>
    </source>
</evidence>
<feature type="chain" id="PRO_5041958364" evidence="1">
    <location>
        <begin position="22"/>
        <end position="115"/>
    </location>
</feature>
<organism evidence="2 3">
    <name type="scientific">Ditylenchus destructor</name>
    <dbReference type="NCBI Taxonomy" id="166010"/>
    <lineage>
        <taxon>Eukaryota</taxon>
        <taxon>Metazoa</taxon>
        <taxon>Ecdysozoa</taxon>
        <taxon>Nematoda</taxon>
        <taxon>Chromadorea</taxon>
        <taxon>Rhabditida</taxon>
        <taxon>Tylenchina</taxon>
        <taxon>Tylenchomorpha</taxon>
        <taxon>Sphaerularioidea</taxon>
        <taxon>Anguinidae</taxon>
        <taxon>Anguininae</taxon>
        <taxon>Ditylenchus</taxon>
    </lineage>
</organism>
<comment type="caution">
    <text evidence="2">The sequence shown here is derived from an EMBL/GenBank/DDBJ whole genome shotgun (WGS) entry which is preliminary data.</text>
</comment>
<feature type="signal peptide" evidence="1">
    <location>
        <begin position="1"/>
        <end position="21"/>
    </location>
</feature>
<dbReference type="EMBL" id="JAKKPZ010000042">
    <property type="protein sequence ID" value="KAI1707152.1"/>
    <property type="molecule type" value="Genomic_DNA"/>
</dbReference>
<protein>
    <submittedName>
        <fullName evidence="2">Uncharacterized protein</fullName>
    </submittedName>
</protein>
<evidence type="ECO:0000313" key="3">
    <source>
        <dbReference type="Proteomes" id="UP001201812"/>
    </source>
</evidence>
<dbReference type="Proteomes" id="UP001201812">
    <property type="component" value="Unassembled WGS sequence"/>
</dbReference>